<protein>
    <submittedName>
        <fullName evidence="1">Uncharacterized protein</fullName>
    </submittedName>
</protein>
<gene>
    <name evidence="1" type="ORF">SAMN05216456_0848</name>
</gene>
<sequence length="129" mass="14775">MPETNRLSDRRIVNYNRLQSDVAAMNYVIRFAKPSGALGLATIRACNRMISVANRLYKREHGMPQFRLLIEDEPLYLADLQILVTRLTAAGNTFEARYAHYKAEALRKAAEERERLLKLDADGFPSKHP</sequence>
<dbReference type="EMBL" id="FPCK01000001">
    <property type="protein sequence ID" value="SFV29828.1"/>
    <property type="molecule type" value="Genomic_DNA"/>
</dbReference>
<keyword evidence="2" id="KW-1185">Reference proteome</keyword>
<accession>A0A1I7N593</accession>
<evidence type="ECO:0000313" key="2">
    <source>
        <dbReference type="Proteomes" id="UP000199074"/>
    </source>
</evidence>
<proteinExistence type="predicted"/>
<evidence type="ECO:0000313" key="1">
    <source>
        <dbReference type="EMBL" id="SFV29828.1"/>
    </source>
</evidence>
<name>A0A1I7N593_9HYPH</name>
<dbReference type="OrthoDB" id="7950416at2"/>
<organism evidence="1 2">
    <name type="scientific">Devosia crocina</name>
    <dbReference type="NCBI Taxonomy" id="429728"/>
    <lineage>
        <taxon>Bacteria</taxon>
        <taxon>Pseudomonadati</taxon>
        <taxon>Pseudomonadota</taxon>
        <taxon>Alphaproteobacteria</taxon>
        <taxon>Hyphomicrobiales</taxon>
        <taxon>Devosiaceae</taxon>
        <taxon>Devosia</taxon>
    </lineage>
</organism>
<dbReference type="AlphaFoldDB" id="A0A1I7N593"/>
<reference evidence="1 2" key="1">
    <citation type="submission" date="2016-10" db="EMBL/GenBank/DDBJ databases">
        <authorList>
            <person name="de Groot N.N."/>
        </authorList>
    </citation>
    <scope>NUCLEOTIDE SEQUENCE [LARGE SCALE GENOMIC DNA]</scope>
    <source>
        <strain evidence="1 2">IPL20</strain>
    </source>
</reference>
<dbReference type="Proteomes" id="UP000199074">
    <property type="component" value="Unassembled WGS sequence"/>
</dbReference>
<dbReference type="RefSeq" id="WP_139232477.1">
    <property type="nucleotide sequence ID" value="NZ_FPCK01000001.1"/>
</dbReference>